<feature type="region of interest" description="Disordered" evidence="1">
    <location>
        <begin position="230"/>
        <end position="340"/>
    </location>
</feature>
<proteinExistence type="predicted"/>
<feature type="domain" description="START" evidence="2">
    <location>
        <begin position="100"/>
        <end position="184"/>
    </location>
</feature>
<reference evidence="3" key="1">
    <citation type="submission" date="2021-06" db="EMBL/GenBank/DDBJ databases">
        <authorList>
            <person name="Kallberg Y."/>
            <person name="Tangrot J."/>
            <person name="Rosling A."/>
        </authorList>
    </citation>
    <scope>NUCLEOTIDE SEQUENCE</scope>
    <source>
        <strain evidence="3">IN212</strain>
    </source>
</reference>
<sequence length="666" mass="75407">MDIIEYDNESVDEYMDQYLEGEGEGSGGHHVRFVEPEKETPQYYMEEAKQALIDLKTVIKEPGWKKMLSNKYTTVYSKLGSLRNQKLPVFMGQCEIRGFDVSLVEKVEWTPNGTIYFVFTSVNTIKIPPVAGRIRSALSLSGWILEPISSNPPSTKVTYILQLHVRGWIPSVVAKKYLARRPLIINKIYSYLQKHGAPEMSLPPTPTESKHTTLLLDNNELSNNKILEPLAAVDKEQDEPKSNNEEENSKLIPKDLDQPPVLLSPSELTPSIHQPTSSSENHPKLPRPESKEPIVNQLIPLSENHLKSPREPKPESKEPTVNQPISSSENHSKLPREPKSEAKELIVKKAEYLHPHHDSALKALELLKSLAKDQTGWELYSENKGIKVYQRENPSRPLPSMRGDVTIYGNFLPDDVLSYATSLGARKFMIDRDPDGTVWFATTSIVDPKIPENKKYVRAELILAGWELRPVYASAGNRIAVDVKYIVDTDIKLESIPTRILKSISMQTPMCVAKIDELMKKIGFPPYVLYTTGTIIEEGFNPESYQYDSTILNTEEKRITELRISNKMYPNGFNISIIPKEVKVDLNPDDKEIIRIVVPVDINAEKLQIKLVKNTSNDQITCNGKRISKMKSKSEIKDNELSRSIKTNPAVTRMQSVTIQNSNFPK</sequence>
<dbReference type="OrthoDB" id="196858at2759"/>
<feature type="non-terminal residue" evidence="3">
    <location>
        <position position="666"/>
    </location>
</feature>
<dbReference type="PROSITE" id="PS50848">
    <property type="entry name" value="START"/>
    <property type="match status" value="1"/>
</dbReference>
<feature type="compositionally biased region" description="Polar residues" evidence="1">
    <location>
        <begin position="266"/>
        <end position="280"/>
    </location>
</feature>
<dbReference type="InterPro" id="IPR002913">
    <property type="entry name" value="START_lipid-bd_dom"/>
</dbReference>
<dbReference type="PANTHER" id="PTHR19308:SF14">
    <property type="entry name" value="START DOMAIN-CONTAINING PROTEIN"/>
    <property type="match status" value="1"/>
</dbReference>
<feature type="compositionally biased region" description="Basic and acidic residues" evidence="1">
    <location>
        <begin position="281"/>
        <end position="292"/>
    </location>
</feature>
<dbReference type="EMBL" id="CAJVPZ010000942">
    <property type="protein sequence ID" value="CAG8480234.1"/>
    <property type="molecule type" value="Genomic_DNA"/>
</dbReference>
<comment type="caution">
    <text evidence="3">The sequence shown here is derived from an EMBL/GenBank/DDBJ whole genome shotgun (WGS) entry which is preliminary data.</text>
</comment>
<evidence type="ECO:0000313" key="3">
    <source>
        <dbReference type="EMBL" id="CAG8480234.1"/>
    </source>
</evidence>
<dbReference type="GO" id="GO:0005737">
    <property type="term" value="C:cytoplasm"/>
    <property type="evidence" value="ECO:0007669"/>
    <property type="project" value="UniProtKB-ARBA"/>
</dbReference>
<name>A0A9N8WE48_9GLOM</name>
<gene>
    <name evidence="3" type="ORF">RFULGI_LOCUS1507</name>
</gene>
<dbReference type="InterPro" id="IPR023393">
    <property type="entry name" value="START-like_dom_sf"/>
</dbReference>
<dbReference type="GO" id="GO:0008289">
    <property type="term" value="F:lipid binding"/>
    <property type="evidence" value="ECO:0007669"/>
    <property type="project" value="InterPro"/>
</dbReference>
<evidence type="ECO:0000313" key="4">
    <source>
        <dbReference type="Proteomes" id="UP000789396"/>
    </source>
</evidence>
<dbReference type="InterPro" id="IPR051213">
    <property type="entry name" value="START_lipid_transfer"/>
</dbReference>
<feature type="compositionally biased region" description="Basic and acidic residues" evidence="1">
    <location>
        <begin position="233"/>
        <end position="257"/>
    </location>
</feature>
<evidence type="ECO:0000259" key="2">
    <source>
        <dbReference type="PROSITE" id="PS50848"/>
    </source>
</evidence>
<protein>
    <submittedName>
        <fullName evidence="3">9481_t:CDS:1</fullName>
    </submittedName>
</protein>
<feature type="compositionally biased region" description="Basic and acidic residues" evidence="1">
    <location>
        <begin position="304"/>
        <end position="318"/>
    </location>
</feature>
<dbReference type="CDD" id="cd00177">
    <property type="entry name" value="START"/>
    <property type="match status" value="1"/>
</dbReference>
<keyword evidence="4" id="KW-1185">Reference proteome</keyword>
<dbReference type="AlphaFoldDB" id="A0A9N8WE48"/>
<dbReference type="Gene3D" id="3.30.530.20">
    <property type="match status" value="3"/>
</dbReference>
<accession>A0A9N8WE48</accession>
<dbReference type="Proteomes" id="UP000789396">
    <property type="component" value="Unassembled WGS sequence"/>
</dbReference>
<feature type="compositionally biased region" description="Polar residues" evidence="1">
    <location>
        <begin position="320"/>
        <end position="329"/>
    </location>
</feature>
<evidence type="ECO:0000256" key="1">
    <source>
        <dbReference type="SAM" id="MobiDB-lite"/>
    </source>
</evidence>
<dbReference type="PANTHER" id="PTHR19308">
    <property type="entry name" value="PHOSPHATIDYLCHOLINE TRANSFER PROTEIN"/>
    <property type="match status" value="1"/>
</dbReference>
<dbReference type="Pfam" id="PF01852">
    <property type="entry name" value="START"/>
    <property type="match status" value="1"/>
</dbReference>
<dbReference type="SUPFAM" id="SSF55961">
    <property type="entry name" value="Bet v1-like"/>
    <property type="match status" value="2"/>
</dbReference>
<feature type="compositionally biased region" description="Basic and acidic residues" evidence="1">
    <location>
        <begin position="330"/>
        <end position="340"/>
    </location>
</feature>
<organism evidence="3 4">
    <name type="scientific">Racocetra fulgida</name>
    <dbReference type="NCBI Taxonomy" id="60492"/>
    <lineage>
        <taxon>Eukaryota</taxon>
        <taxon>Fungi</taxon>
        <taxon>Fungi incertae sedis</taxon>
        <taxon>Mucoromycota</taxon>
        <taxon>Glomeromycotina</taxon>
        <taxon>Glomeromycetes</taxon>
        <taxon>Diversisporales</taxon>
        <taxon>Gigasporaceae</taxon>
        <taxon>Racocetra</taxon>
    </lineage>
</organism>